<accession>A0A381QZA1</accession>
<dbReference type="AlphaFoldDB" id="A0A381QZA1"/>
<dbReference type="EMBL" id="UINC01001605">
    <property type="protein sequence ID" value="SUZ84776.1"/>
    <property type="molecule type" value="Genomic_DNA"/>
</dbReference>
<organism evidence="2">
    <name type="scientific">marine metagenome</name>
    <dbReference type="NCBI Taxonomy" id="408172"/>
    <lineage>
        <taxon>unclassified sequences</taxon>
        <taxon>metagenomes</taxon>
        <taxon>ecological metagenomes</taxon>
    </lineage>
</organism>
<proteinExistence type="predicted"/>
<sequence>MRNQDDLPYIVVERDSGGSFGSFCLGALVGAGLALLFAPQSGEETQEEIRARAKKLRIAAEERMREAQSTLGDRLEHVREGVESRVELVRDAVESGRAAAEEARTDLEAKLERTKTAAKAGITAAKEAAVGENPTPEEDVSE</sequence>
<gene>
    <name evidence="2" type="ORF">METZ01_LOCUS37630</name>
</gene>
<reference evidence="2" key="1">
    <citation type="submission" date="2018-05" db="EMBL/GenBank/DDBJ databases">
        <authorList>
            <person name="Lanie J.A."/>
            <person name="Ng W.-L."/>
            <person name="Kazmierczak K.M."/>
            <person name="Andrzejewski T.M."/>
            <person name="Davidsen T.M."/>
            <person name="Wayne K.J."/>
            <person name="Tettelin H."/>
            <person name="Glass J.I."/>
            <person name="Rusch D."/>
            <person name="Podicherti R."/>
            <person name="Tsui H.-C.T."/>
            <person name="Winkler M.E."/>
        </authorList>
    </citation>
    <scope>NUCLEOTIDE SEQUENCE</scope>
</reference>
<protein>
    <recommendedName>
        <fullName evidence="3">YtxH domain-containing protein</fullName>
    </recommendedName>
</protein>
<evidence type="ECO:0000256" key="1">
    <source>
        <dbReference type="SAM" id="MobiDB-lite"/>
    </source>
</evidence>
<evidence type="ECO:0008006" key="3">
    <source>
        <dbReference type="Google" id="ProtNLM"/>
    </source>
</evidence>
<name>A0A381QZA1_9ZZZZ</name>
<evidence type="ECO:0000313" key="2">
    <source>
        <dbReference type="EMBL" id="SUZ84776.1"/>
    </source>
</evidence>
<dbReference type="PANTHER" id="PTHR35792">
    <property type="entry name" value="GENERAL STRESS PROTEIN"/>
    <property type="match status" value="1"/>
</dbReference>
<dbReference type="PANTHER" id="PTHR35792:SF2">
    <property type="entry name" value="GENERAL STRESS PROTEIN"/>
    <property type="match status" value="1"/>
</dbReference>
<dbReference type="Pfam" id="PF12732">
    <property type="entry name" value="YtxH"/>
    <property type="match status" value="1"/>
</dbReference>
<dbReference type="InterPro" id="IPR024623">
    <property type="entry name" value="YtxH"/>
</dbReference>
<feature type="region of interest" description="Disordered" evidence="1">
    <location>
        <begin position="120"/>
        <end position="142"/>
    </location>
</feature>
<dbReference type="InterPro" id="IPR052928">
    <property type="entry name" value="Desiccation-related_membrane"/>
</dbReference>